<dbReference type="Proteomes" id="UP000023152">
    <property type="component" value="Unassembled WGS sequence"/>
</dbReference>
<proteinExistence type="predicted"/>
<sequence>HIRTRCVIEVNTCIERRRRFDCKEADLSLVAKNQVFFFQKKKKKKKNLFYENIITYIYEYILFILSERKRRYKDMMGMTLRTEGRGEQRQLEGMDYTIVAGPAAPASAPTLAAHASVDGGGAHEFASVKRKRNESSGNASVNVNEFLPRSKKSKYHQLEGDSWNHLTFEKLYIPSDIRTITTCPLSAAAAASSSSSSSAAAAAASSSSSSSSSSAAAAAAASSSSALSTPVENLVFVPLTNPLAATATTTTTTTTTLTNTATAVNLNPAATAASTHVDNDRPKSSSSSSSSSSSYILQWSDGGSHNIPTAIGDMLYTHPSTYLTPIQIQLQPNRPIVLLTNDVAMTDMSKHHHNKPPFSFSFSNPF</sequence>
<name>X6MVI6_RETFI</name>
<keyword evidence="2" id="KW-1133">Transmembrane helix</keyword>
<protein>
    <submittedName>
        <fullName evidence="3">Uncharacterized protein</fullName>
    </submittedName>
</protein>
<comment type="caution">
    <text evidence="3">The sequence shown here is derived from an EMBL/GenBank/DDBJ whole genome shotgun (WGS) entry which is preliminary data.</text>
</comment>
<evidence type="ECO:0000256" key="1">
    <source>
        <dbReference type="SAM" id="MobiDB-lite"/>
    </source>
</evidence>
<keyword evidence="2" id="KW-0472">Membrane</keyword>
<dbReference type="EMBL" id="ASPP01015873">
    <property type="protein sequence ID" value="ETO17854.1"/>
    <property type="molecule type" value="Genomic_DNA"/>
</dbReference>
<evidence type="ECO:0000256" key="2">
    <source>
        <dbReference type="SAM" id="Phobius"/>
    </source>
</evidence>
<feature type="compositionally biased region" description="Low complexity" evidence="1">
    <location>
        <begin position="284"/>
        <end position="293"/>
    </location>
</feature>
<gene>
    <name evidence="3" type="ORF">RFI_19456</name>
</gene>
<keyword evidence="2" id="KW-0812">Transmembrane</keyword>
<accession>X6MVI6</accession>
<feature type="non-terminal residue" evidence="3">
    <location>
        <position position="1"/>
    </location>
</feature>
<dbReference type="AlphaFoldDB" id="X6MVI6"/>
<evidence type="ECO:0000313" key="3">
    <source>
        <dbReference type="EMBL" id="ETO17854.1"/>
    </source>
</evidence>
<feature type="region of interest" description="Disordered" evidence="1">
    <location>
        <begin position="272"/>
        <end position="293"/>
    </location>
</feature>
<evidence type="ECO:0000313" key="4">
    <source>
        <dbReference type="Proteomes" id="UP000023152"/>
    </source>
</evidence>
<reference evidence="3 4" key="1">
    <citation type="journal article" date="2013" name="Curr. Biol.">
        <title>The Genome of the Foraminiferan Reticulomyxa filosa.</title>
        <authorList>
            <person name="Glockner G."/>
            <person name="Hulsmann N."/>
            <person name="Schleicher M."/>
            <person name="Noegel A.A."/>
            <person name="Eichinger L."/>
            <person name="Gallinger C."/>
            <person name="Pawlowski J."/>
            <person name="Sierra R."/>
            <person name="Euteneuer U."/>
            <person name="Pillet L."/>
            <person name="Moustafa A."/>
            <person name="Platzer M."/>
            <person name="Groth M."/>
            <person name="Szafranski K."/>
            <person name="Schliwa M."/>
        </authorList>
    </citation>
    <scope>NUCLEOTIDE SEQUENCE [LARGE SCALE GENOMIC DNA]</scope>
</reference>
<organism evidence="3 4">
    <name type="scientific">Reticulomyxa filosa</name>
    <dbReference type="NCBI Taxonomy" id="46433"/>
    <lineage>
        <taxon>Eukaryota</taxon>
        <taxon>Sar</taxon>
        <taxon>Rhizaria</taxon>
        <taxon>Retaria</taxon>
        <taxon>Foraminifera</taxon>
        <taxon>Monothalamids</taxon>
        <taxon>Reticulomyxidae</taxon>
        <taxon>Reticulomyxa</taxon>
    </lineage>
</organism>
<feature type="transmembrane region" description="Helical" evidence="2">
    <location>
        <begin position="48"/>
        <end position="66"/>
    </location>
</feature>
<keyword evidence="4" id="KW-1185">Reference proteome</keyword>